<dbReference type="EMBL" id="JAUKUA010000002">
    <property type="protein sequence ID" value="KAK0725279.1"/>
    <property type="molecule type" value="Genomic_DNA"/>
</dbReference>
<reference evidence="1" key="1">
    <citation type="submission" date="2023-06" db="EMBL/GenBank/DDBJ databases">
        <title>Genome-scale phylogeny and comparative genomics of the fungal order Sordariales.</title>
        <authorList>
            <consortium name="Lawrence Berkeley National Laboratory"/>
            <person name="Hensen N."/>
            <person name="Bonometti L."/>
            <person name="Westerberg I."/>
            <person name="Brannstrom I.O."/>
            <person name="Guillou S."/>
            <person name="Cros-Aarteil S."/>
            <person name="Calhoun S."/>
            <person name="Haridas S."/>
            <person name="Kuo A."/>
            <person name="Mondo S."/>
            <person name="Pangilinan J."/>
            <person name="Riley R."/>
            <person name="Labutti K."/>
            <person name="Andreopoulos B."/>
            <person name="Lipzen A."/>
            <person name="Chen C."/>
            <person name="Yanf M."/>
            <person name="Daum C."/>
            <person name="Ng V."/>
            <person name="Clum A."/>
            <person name="Steindorff A."/>
            <person name="Ohm R."/>
            <person name="Martin F."/>
            <person name="Silar P."/>
            <person name="Natvig D."/>
            <person name="Lalanne C."/>
            <person name="Gautier V."/>
            <person name="Ament-Velasquez S.L."/>
            <person name="Kruys A."/>
            <person name="Hutchinson M.I."/>
            <person name="Powell A.J."/>
            <person name="Barry K."/>
            <person name="Miller A.N."/>
            <person name="Grigoriev I.V."/>
            <person name="Debuchy R."/>
            <person name="Gladieux P."/>
            <person name="Thoren M.H."/>
            <person name="Johannesson H."/>
        </authorList>
    </citation>
    <scope>NUCLEOTIDE SEQUENCE</scope>
    <source>
        <strain evidence="1">SMH4607-1</strain>
    </source>
</reference>
<dbReference type="AlphaFoldDB" id="A0AA40B075"/>
<evidence type="ECO:0000313" key="1">
    <source>
        <dbReference type="EMBL" id="KAK0725279.1"/>
    </source>
</evidence>
<name>A0AA40B075_9PEZI</name>
<accession>A0AA40B075</accession>
<organism evidence="1 2">
    <name type="scientific">Lasiosphaeris hirsuta</name>
    <dbReference type="NCBI Taxonomy" id="260670"/>
    <lineage>
        <taxon>Eukaryota</taxon>
        <taxon>Fungi</taxon>
        <taxon>Dikarya</taxon>
        <taxon>Ascomycota</taxon>
        <taxon>Pezizomycotina</taxon>
        <taxon>Sordariomycetes</taxon>
        <taxon>Sordariomycetidae</taxon>
        <taxon>Sordariales</taxon>
        <taxon>Lasiosphaeriaceae</taxon>
        <taxon>Lasiosphaeris</taxon>
    </lineage>
</organism>
<comment type="caution">
    <text evidence="1">The sequence shown here is derived from an EMBL/GenBank/DDBJ whole genome shotgun (WGS) entry which is preliminary data.</text>
</comment>
<sequence length="616" mass="68439">MIPIKISDRPDTFADFDIVVSISEETFNGQLFKLYGTKLTQERLVPPSKAKCLKPLPASKHLINRHLSLHLINKKASTPEKIVYRNMGIEDFIHCPKVRTRPEEYDPVIGNAVDKYKKAYLEIKFRKDIENVLKDIIQPARDPSNPAATNGKVTEKLNKYIDSQISTVSTIFSQTNPRVYTQRYEAPSHPVFGDMTDEWKDNNGTPYATAENPFILGYGISKKKVAIGEIGGPGMSTASMPDYFQPKQVAMSATPGEVKPERMCTSGPLKYCLLTHRDSAEGHQPVDIDEADTNAGIITKNFFDVTKTMGRTTDPQGSTQGNDGIMAFSKAIFPGLRLQSLKQSLLLDPSSVDYNDMIAKGLRKEDKDVTITLGDWKSPTATGNGWELKRSWKTSMMSPPADISLLLGPGDERIIFFDIEFENMWDYVTQHKNWFVHLVDGYEPGNKWLKERLRGFTESDFMAIGKTDFYCAVSLRTKSLVRVVMNSDVVGTWGVDVTEEGSKNLLKKNTSVTWTTGSVDSTEYGNFQQLKNFPNYSFTPDSEIIKGALAGWGTSAKDIIGDEVVKAFQGLTKTVIMPAGDVFAFAGLDTGDLGHLYAQVNFVNDGGFELVKGTIA</sequence>
<gene>
    <name evidence="1" type="ORF">B0H67DRAFT_550884</name>
</gene>
<keyword evidence="2" id="KW-1185">Reference proteome</keyword>
<proteinExistence type="predicted"/>
<dbReference type="Proteomes" id="UP001172102">
    <property type="component" value="Unassembled WGS sequence"/>
</dbReference>
<evidence type="ECO:0000313" key="2">
    <source>
        <dbReference type="Proteomes" id="UP001172102"/>
    </source>
</evidence>
<protein>
    <submittedName>
        <fullName evidence="1">Uncharacterized protein</fullName>
    </submittedName>
</protein>